<evidence type="ECO:0000256" key="3">
    <source>
        <dbReference type="PIRSR" id="PIRSR000171-1"/>
    </source>
</evidence>
<dbReference type="PANTHER" id="PTHR11632">
    <property type="entry name" value="SUCCINATE DEHYDROGENASE 2 FLAVOPROTEIN SUBUNIT"/>
    <property type="match status" value="1"/>
</dbReference>
<keyword evidence="1" id="KW-0285">Flavoprotein</keyword>
<dbReference type="Gene3D" id="3.50.50.60">
    <property type="entry name" value="FAD/NAD(P)-binding domain"/>
    <property type="match status" value="1"/>
</dbReference>
<evidence type="ECO:0000313" key="6">
    <source>
        <dbReference type="EMBL" id="QCC50965.1"/>
    </source>
</evidence>
<dbReference type="RefSeq" id="WP_049995483.1">
    <property type="nucleotide sequence ID" value="NZ_CP031310.1"/>
</dbReference>
<evidence type="ECO:0000259" key="5">
    <source>
        <dbReference type="Pfam" id="PF02910"/>
    </source>
</evidence>
<dbReference type="Gene3D" id="3.90.700.10">
    <property type="entry name" value="Succinate dehydrogenase/fumarate reductase flavoprotein, catalytic domain"/>
    <property type="match status" value="1"/>
</dbReference>
<dbReference type="Gene3D" id="1.20.58.100">
    <property type="entry name" value="Fumarate reductase/succinate dehydrogenase flavoprotein-like, C-terminal domain"/>
    <property type="match status" value="1"/>
</dbReference>
<dbReference type="InterPro" id="IPR036188">
    <property type="entry name" value="FAD/NAD-bd_sf"/>
</dbReference>
<dbReference type="Pfam" id="PF00890">
    <property type="entry name" value="FAD_binding_2"/>
    <property type="match status" value="1"/>
</dbReference>
<dbReference type="PRINTS" id="PR00368">
    <property type="entry name" value="FADPNR"/>
</dbReference>
<dbReference type="Proteomes" id="UP000296706">
    <property type="component" value="Chromosome"/>
</dbReference>
<evidence type="ECO:0000259" key="4">
    <source>
        <dbReference type="Pfam" id="PF00890"/>
    </source>
</evidence>
<keyword evidence="7" id="KW-1185">Reference proteome</keyword>
<gene>
    <name evidence="6" type="ORF">DV733_06770</name>
</gene>
<dbReference type="GO" id="GO:0044281">
    <property type="term" value="P:small molecule metabolic process"/>
    <property type="evidence" value="ECO:0007669"/>
    <property type="project" value="UniProtKB-ARBA"/>
</dbReference>
<feature type="domain" description="FAD-dependent oxidoreductase 2 FAD-binding" evidence="4">
    <location>
        <begin position="23"/>
        <end position="410"/>
    </location>
</feature>
<dbReference type="Pfam" id="PF02910">
    <property type="entry name" value="Succ_DH_flav_C"/>
    <property type="match status" value="1"/>
</dbReference>
<organism evidence="6 7">
    <name type="scientific">Halapricum salinum</name>
    <dbReference type="NCBI Taxonomy" id="1457250"/>
    <lineage>
        <taxon>Archaea</taxon>
        <taxon>Methanobacteriati</taxon>
        <taxon>Methanobacteriota</taxon>
        <taxon>Stenosarchaea group</taxon>
        <taxon>Halobacteria</taxon>
        <taxon>Halobacteriales</taxon>
        <taxon>Haloarculaceae</taxon>
        <taxon>Halapricum</taxon>
    </lineage>
</organism>
<evidence type="ECO:0000313" key="7">
    <source>
        <dbReference type="Proteomes" id="UP000296706"/>
    </source>
</evidence>
<protein>
    <submittedName>
        <fullName evidence="6">FAD-dependent oxidoreductase</fullName>
    </submittedName>
</protein>
<dbReference type="InterPro" id="IPR037099">
    <property type="entry name" value="Fum_R/Succ_DH_flav-like_C_sf"/>
</dbReference>
<dbReference type="STRING" id="1457250.GCA_000755225_00131"/>
<dbReference type="AlphaFoldDB" id="A0A4D6HBF3"/>
<evidence type="ECO:0000256" key="1">
    <source>
        <dbReference type="ARBA" id="ARBA00022630"/>
    </source>
</evidence>
<feature type="domain" description="Fumarate reductase/succinate dehydrogenase flavoprotein-like C-terminal" evidence="5">
    <location>
        <begin position="469"/>
        <end position="554"/>
    </location>
</feature>
<dbReference type="GO" id="GO:0016491">
    <property type="term" value="F:oxidoreductase activity"/>
    <property type="evidence" value="ECO:0007669"/>
    <property type="project" value="UniProtKB-KW"/>
</dbReference>
<dbReference type="SUPFAM" id="SSF56425">
    <property type="entry name" value="Succinate dehydrogenase/fumarate reductase flavoprotein, catalytic domain"/>
    <property type="match status" value="1"/>
</dbReference>
<accession>A0A4D6HBF3</accession>
<sequence length="600" mass="65980">MSDRSSARREIGDRDVEYRRVRALVIGAGAAGARAAIELVEQGVDPADVLVLGKRDHGDAHTTWARGGVNGALGTHDPEDDWTIHAADTLNEGHFLNEPAKVETVAREMPDRLRELDDWGMAFSRTEAGEIDQRYFGAQSFRRTAFAGDHTGESMLETLIEQAQQRSVPYRDQVMITRLLTEDDRVLGAAGYDQDSGEFLLFEAEQVILAAGGYPGIYERHSSRDDENTGDGPALALEAGARLMDMEFVQFHPTGMAVDESDPEWEPWRGRLVTEAVRGEGGRLYNAQGERFMERYSPDQMELDARDVVARAIAQEIREGRGTDNGGAYLDISHRSREFIAERLPRMYERFQSLGVDMAEDPVEVAPTAHYGMGGVLVDDRGETDVEGLFAIGEAMGGVHGANRLGGNSLAETVAFGRVTGESVAKRLQAGAQHHESGRIETLAASHFADLEATTDRDGSDSPDSVMADLRALMWDHAGILRSAERLQEGLDRLQTLRARTADLTTGDRRSRSFAAALEVGFAITVAETVLQGALERRESRGAHYRTDALEPDPQQQETIVADLDTFGGIRLSRRELDDPSPAVQRALDAGYELDYHQLE</sequence>
<dbReference type="InterPro" id="IPR003953">
    <property type="entry name" value="FAD-dep_OxRdtase_2_FAD-bd"/>
</dbReference>
<dbReference type="SUPFAM" id="SSF51905">
    <property type="entry name" value="FAD/NAD(P)-binding domain"/>
    <property type="match status" value="1"/>
</dbReference>
<evidence type="ECO:0000256" key="2">
    <source>
        <dbReference type="ARBA" id="ARBA00023002"/>
    </source>
</evidence>
<dbReference type="OrthoDB" id="23539at2157"/>
<dbReference type="InterPro" id="IPR027477">
    <property type="entry name" value="Succ_DH/fumarate_Rdtase_cat_sf"/>
</dbReference>
<name>A0A4D6HBF3_9EURY</name>
<proteinExistence type="predicted"/>
<feature type="active site" description="Proton acceptor" evidence="3">
    <location>
        <position position="306"/>
    </location>
</feature>
<reference evidence="6 7" key="1">
    <citation type="journal article" date="2019" name="Nat. Commun.">
        <title>A new type of DNA phosphorothioation-based antiviral system in archaea.</title>
        <authorList>
            <person name="Xiong L."/>
            <person name="Liu S."/>
            <person name="Chen S."/>
            <person name="Xiao Y."/>
            <person name="Zhu B."/>
            <person name="Gao Y."/>
            <person name="Zhang Y."/>
            <person name="Chen B."/>
            <person name="Luo J."/>
            <person name="Deng Z."/>
            <person name="Chen X."/>
            <person name="Wang L."/>
            <person name="Chen S."/>
        </authorList>
    </citation>
    <scope>NUCLEOTIDE SEQUENCE [LARGE SCALE GENOMIC DNA]</scope>
    <source>
        <strain evidence="6 7">CBA1105</strain>
    </source>
</reference>
<dbReference type="KEGG" id="hsn:DV733_06770"/>
<dbReference type="PANTHER" id="PTHR11632:SF51">
    <property type="entry name" value="SUCCINATE DEHYDROGENASE [UBIQUINONE] FLAVOPROTEIN SUBUNIT, MITOCHONDRIAL"/>
    <property type="match status" value="1"/>
</dbReference>
<dbReference type="InterPro" id="IPR030664">
    <property type="entry name" value="SdhA/FrdA/AprA"/>
</dbReference>
<dbReference type="GeneID" id="39847552"/>
<dbReference type="InterPro" id="IPR015939">
    <property type="entry name" value="Fum_Rdtase/Succ_DH_flav-like_C"/>
</dbReference>
<keyword evidence="2" id="KW-0560">Oxidoreductase</keyword>
<dbReference type="PIRSF" id="PIRSF000171">
    <property type="entry name" value="SDHA_APRA_LASPO"/>
    <property type="match status" value="1"/>
</dbReference>
<dbReference type="EMBL" id="CP031310">
    <property type="protein sequence ID" value="QCC50965.1"/>
    <property type="molecule type" value="Genomic_DNA"/>
</dbReference>
<dbReference type="FunFam" id="3.90.700.10:FF:000002">
    <property type="entry name" value="L-aspartate oxidase"/>
    <property type="match status" value="1"/>
</dbReference>
<dbReference type="SUPFAM" id="SSF46977">
    <property type="entry name" value="Succinate dehydrogenase/fumarate reductase flavoprotein C-terminal domain"/>
    <property type="match status" value="1"/>
</dbReference>